<dbReference type="Proteomes" id="UP000249757">
    <property type="component" value="Unassembled WGS sequence"/>
</dbReference>
<accession>A0A2W1EIY3</accession>
<organism evidence="1 2">
    <name type="scientific">Pyrenophora tritici-repentis</name>
    <dbReference type="NCBI Taxonomy" id="45151"/>
    <lineage>
        <taxon>Eukaryota</taxon>
        <taxon>Fungi</taxon>
        <taxon>Dikarya</taxon>
        <taxon>Ascomycota</taxon>
        <taxon>Pezizomycotina</taxon>
        <taxon>Dothideomycetes</taxon>
        <taxon>Pleosporomycetidae</taxon>
        <taxon>Pleosporales</taxon>
        <taxon>Pleosporineae</taxon>
        <taxon>Pleosporaceae</taxon>
        <taxon>Pyrenophora</taxon>
    </lineage>
</organism>
<protein>
    <submittedName>
        <fullName evidence="1">Uncharacterized protein</fullName>
    </submittedName>
</protein>
<evidence type="ECO:0000313" key="2">
    <source>
        <dbReference type="Proteomes" id="UP000249757"/>
    </source>
</evidence>
<name>A0A2W1EIY3_9PLEO</name>
<gene>
    <name evidence="1" type="ORF">Ptr86124_007675</name>
</gene>
<dbReference type="AlphaFoldDB" id="A0A2W1EIY3"/>
<dbReference type="EMBL" id="NRDI02000009">
    <property type="protein sequence ID" value="KAI1513773.1"/>
    <property type="molecule type" value="Genomic_DNA"/>
</dbReference>
<comment type="caution">
    <text evidence="1">The sequence shown here is derived from an EMBL/GenBank/DDBJ whole genome shotgun (WGS) entry which is preliminary data.</text>
</comment>
<reference evidence="2" key="1">
    <citation type="journal article" date="2022" name="Microb. Genom.">
        <title>A global pangenome for the wheat fungal pathogen Pyrenophora tritici-repentis and prediction of effector protein structural homology.</title>
        <authorList>
            <person name="Moolhuijzen P.M."/>
            <person name="See P.T."/>
            <person name="Shi G."/>
            <person name="Powell H.R."/>
            <person name="Cockram J."/>
            <person name="Jorgensen L.N."/>
            <person name="Benslimane H."/>
            <person name="Strelkov S.E."/>
            <person name="Turner J."/>
            <person name="Liu Z."/>
            <person name="Moffat C.S."/>
        </authorList>
    </citation>
    <scope>NUCLEOTIDE SEQUENCE [LARGE SCALE GENOMIC DNA]</scope>
</reference>
<proteinExistence type="predicted"/>
<sequence length="125" mass="13706">MESPTVSSDVRGFPGRQFSSAKLLAKEDEKVDVPRYMPKGLTFNHVPAENVAVWVTADEIAVEDSAVDKITAEKATIEDVPVARATMKNARAMKVLSKNQSSAIFLEQHGYSVFQDSDERHGPGE</sequence>
<keyword evidence="2" id="KW-1185">Reference proteome</keyword>
<evidence type="ECO:0000313" key="1">
    <source>
        <dbReference type="EMBL" id="KAI1513773.1"/>
    </source>
</evidence>